<comment type="caution">
    <text evidence="3">The sequence shown here is derived from an EMBL/GenBank/DDBJ whole genome shotgun (WGS) entry which is preliminary data.</text>
</comment>
<dbReference type="PROSITE" id="PS50902">
    <property type="entry name" value="FLAVODOXIN_LIKE"/>
    <property type="match status" value="1"/>
</dbReference>
<dbReference type="Proteomes" id="UP000646776">
    <property type="component" value="Unassembled WGS sequence"/>
</dbReference>
<accession>A0A918HQJ0</accession>
<dbReference type="PANTHER" id="PTHR30546">
    <property type="entry name" value="FLAVODOXIN-RELATED PROTEIN WRBA-RELATED"/>
    <property type="match status" value="1"/>
</dbReference>
<gene>
    <name evidence="3" type="ORF">GCM10010226_87910</name>
</gene>
<name>A0A918HQJ0_9ACTN</name>
<dbReference type="GO" id="GO:0016020">
    <property type="term" value="C:membrane"/>
    <property type="evidence" value="ECO:0007669"/>
    <property type="project" value="TreeGrafter"/>
</dbReference>
<dbReference type="EMBL" id="BMSA01000052">
    <property type="protein sequence ID" value="GGT96781.1"/>
    <property type="molecule type" value="Genomic_DNA"/>
</dbReference>
<dbReference type="InterPro" id="IPR029039">
    <property type="entry name" value="Flavoprotein-like_sf"/>
</dbReference>
<organism evidence="3 4">
    <name type="scientific">Streptomyces phaeofaciens</name>
    <dbReference type="NCBI Taxonomy" id="68254"/>
    <lineage>
        <taxon>Bacteria</taxon>
        <taxon>Bacillati</taxon>
        <taxon>Actinomycetota</taxon>
        <taxon>Actinomycetes</taxon>
        <taxon>Kitasatosporales</taxon>
        <taxon>Streptomycetaceae</taxon>
        <taxon>Streptomyces</taxon>
    </lineage>
</organism>
<protein>
    <recommendedName>
        <fullName evidence="2">Flavodoxin-like domain-containing protein</fullName>
    </recommendedName>
</protein>
<dbReference type="GO" id="GO:0003955">
    <property type="term" value="F:NAD(P)H dehydrogenase (quinone) activity"/>
    <property type="evidence" value="ECO:0007669"/>
    <property type="project" value="TreeGrafter"/>
</dbReference>
<dbReference type="AlphaFoldDB" id="A0A918HQJ0"/>
<keyword evidence="4" id="KW-1185">Reference proteome</keyword>
<feature type="region of interest" description="Disordered" evidence="1">
    <location>
        <begin position="58"/>
        <end position="123"/>
    </location>
</feature>
<dbReference type="Gene3D" id="3.40.50.360">
    <property type="match status" value="1"/>
</dbReference>
<dbReference type="PANTHER" id="PTHR30546:SF23">
    <property type="entry name" value="FLAVOPROTEIN-LIKE PROTEIN YCP4-RELATED"/>
    <property type="match status" value="1"/>
</dbReference>
<dbReference type="Pfam" id="PF03358">
    <property type="entry name" value="FMN_red"/>
    <property type="match status" value="1"/>
</dbReference>
<dbReference type="GO" id="GO:0010181">
    <property type="term" value="F:FMN binding"/>
    <property type="evidence" value="ECO:0007669"/>
    <property type="project" value="InterPro"/>
</dbReference>
<evidence type="ECO:0000313" key="4">
    <source>
        <dbReference type="Proteomes" id="UP000646776"/>
    </source>
</evidence>
<evidence type="ECO:0000313" key="3">
    <source>
        <dbReference type="EMBL" id="GGT96781.1"/>
    </source>
</evidence>
<dbReference type="SUPFAM" id="SSF52218">
    <property type="entry name" value="Flavoproteins"/>
    <property type="match status" value="1"/>
</dbReference>
<sequence length="319" mass="32481">MKAAAGGAGALVSQPAYPVTGMDVTVTGTASCGGQAGSSRGSGFRNDTTVAKITPARLGRLPGIPTGPKHFDSSKTTGRITQPTPVNGAGDLKGTGSTKATAPPPNIPALDPQEQTMSEQTSPRPTVAVAYHSGYGHTAVLAEAVRRGASDAGADVTFVDVTAVTDEQWHRLDAADAIIFGSPTYMGGASSGFHAFAEATSGRWAEGRWADKLAAGFTNSASKSGDKNNTLAFFAAFAAQHQMLWVSLGLAPGWNSSSASEHDLNRLGYWGGAGAQTPLDGGVDTVHKADIATAEHLGARVTRQAALISAGRHALAGTV</sequence>
<reference evidence="3" key="2">
    <citation type="submission" date="2020-09" db="EMBL/GenBank/DDBJ databases">
        <authorList>
            <person name="Sun Q."/>
            <person name="Ohkuma M."/>
        </authorList>
    </citation>
    <scope>NUCLEOTIDE SEQUENCE</scope>
    <source>
        <strain evidence="3">JCM 4125</strain>
    </source>
</reference>
<dbReference type="InterPro" id="IPR008254">
    <property type="entry name" value="Flavodoxin/NO_synth"/>
</dbReference>
<evidence type="ECO:0000256" key="1">
    <source>
        <dbReference type="SAM" id="MobiDB-lite"/>
    </source>
</evidence>
<feature type="compositionally biased region" description="Polar residues" evidence="1">
    <location>
        <begin position="113"/>
        <end position="123"/>
    </location>
</feature>
<dbReference type="InterPro" id="IPR005025">
    <property type="entry name" value="FMN_Rdtase-like_dom"/>
</dbReference>
<feature type="compositionally biased region" description="Polar residues" evidence="1">
    <location>
        <begin position="74"/>
        <end position="85"/>
    </location>
</feature>
<proteinExistence type="predicted"/>
<evidence type="ECO:0000259" key="2">
    <source>
        <dbReference type="PROSITE" id="PS50902"/>
    </source>
</evidence>
<reference evidence="3" key="1">
    <citation type="journal article" date="2014" name="Int. J. Syst. Evol. Microbiol.">
        <title>Complete genome sequence of Corynebacterium casei LMG S-19264T (=DSM 44701T), isolated from a smear-ripened cheese.</title>
        <authorList>
            <consortium name="US DOE Joint Genome Institute (JGI-PGF)"/>
            <person name="Walter F."/>
            <person name="Albersmeier A."/>
            <person name="Kalinowski J."/>
            <person name="Ruckert C."/>
        </authorList>
    </citation>
    <scope>NUCLEOTIDE SEQUENCE</scope>
    <source>
        <strain evidence="3">JCM 4125</strain>
    </source>
</reference>
<feature type="domain" description="Flavodoxin-like" evidence="2">
    <location>
        <begin position="127"/>
        <end position="275"/>
    </location>
</feature>